<sequence length="213" mass="23217">MGSVEAGNLEVVPEVERLASPAVGLPAGLWVAPPLVVLQEDHGVACQTERQEDHVEASPVGPLGVLEKAYQAVLRPVVPFREAPFPVPYQEVSLWRAFLADLLQAGHHGNLVAVHLVRQEEDRDLVAWRQEEHLVEGLVLEVRLVVDLALEADHDLVGLLEVVHALVGLQMVLLAMVHVLVALPGVDRALVVHQVVLLAVDRVRAGLLCIRTM</sequence>
<dbReference type="AlphaFoldDB" id="A0A3F2RVP0"/>
<evidence type="ECO:0000313" key="2">
    <source>
        <dbReference type="Proteomes" id="UP000277300"/>
    </source>
</evidence>
<reference evidence="1 2" key="1">
    <citation type="submission" date="2018-07" db="EMBL/GenBank/DDBJ databases">
        <title>Genome sequencing of oomycete isolates from Chile give support for New Zealand origin for Phytophthora kernoviae and make available the first Nothophytophthora sp. genome.</title>
        <authorList>
            <person name="Studholme D.J."/>
            <person name="Sanfuentes E."/>
            <person name="Panda P."/>
            <person name="Hill R."/>
            <person name="Sambles C."/>
            <person name="Grant M."/>
            <person name="Williams N.M."/>
            <person name="Mcdougal R.L."/>
        </authorList>
    </citation>
    <scope>NUCLEOTIDE SEQUENCE [LARGE SCALE GENOMIC DNA]</scope>
    <source>
        <strain evidence="1">Chile6</strain>
    </source>
</reference>
<comment type="caution">
    <text evidence="1">The sequence shown here is derived from an EMBL/GenBank/DDBJ whole genome shotgun (WGS) entry which is preliminary data.</text>
</comment>
<proteinExistence type="predicted"/>
<dbReference type="Proteomes" id="UP000277300">
    <property type="component" value="Unassembled WGS sequence"/>
</dbReference>
<dbReference type="EMBL" id="MBDO02000059">
    <property type="protein sequence ID" value="RLN65107.1"/>
    <property type="molecule type" value="Genomic_DNA"/>
</dbReference>
<organism evidence="1 2">
    <name type="scientific">Phytophthora kernoviae</name>
    <dbReference type="NCBI Taxonomy" id="325452"/>
    <lineage>
        <taxon>Eukaryota</taxon>
        <taxon>Sar</taxon>
        <taxon>Stramenopiles</taxon>
        <taxon>Oomycota</taxon>
        <taxon>Peronosporomycetes</taxon>
        <taxon>Peronosporales</taxon>
        <taxon>Peronosporaceae</taxon>
        <taxon>Phytophthora</taxon>
    </lineage>
</organism>
<name>A0A3F2RVP0_9STRA</name>
<evidence type="ECO:0000313" key="1">
    <source>
        <dbReference type="EMBL" id="RLN65107.1"/>
    </source>
</evidence>
<gene>
    <name evidence="1" type="ORF">BBP00_00003044</name>
</gene>
<protein>
    <submittedName>
        <fullName evidence="1">Uncharacterized protein</fullName>
    </submittedName>
</protein>
<accession>A0A3F2RVP0</accession>